<comment type="caution">
    <text evidence="2">The sequence shown here is derived from an EMBL/GenBank/DDBJ whole genome shotgun (WGS) entry which is preliminary data.</text>
</comment>
<keyword evidence="2" id="KW-0808">Transferase</keyword>
<proteinExistence type="predicted"/>
<reference evidence="2 3" key="1">
    <citation type="submission" date="2019-09" db="EMBL/GenBank/DDBJ databases">
        <title>H2 Metabolism Revealed by Metagenomic Analysis in Subglacial Sediment of East Antarctica.</title>
        <authorList>
            <person name="Yang Z."/>
            <person name="Zhang Y."/>
            <person name="Lv Y."/>
            <person name="Yan W."/>
            <person name="Xiao X."/>
            <person name="Sun B."/>
            <person name="Ma H."/>
        </authorList>
    </citation>
    <scope>NUCLEOTIDE SEQUENCE [LARGE SCALE GENOMIC DNA]</scope>
    <source>
        <strain evidence="2">Bin2_2</strain>
    </source>
</reference>
<dbReference type="CDD" id="cd05403">
    <property type="entry name" value="NT_KNTase_like"/>
    <property type="match status" value="1"/>
</dbReference>
<dbReference type="InterPro" id="IPR052930">
    <property type="entry name" value="TA_antitoxin_MntA"/>
</dbReference>
<protein>
    <submittedName>
        <fullName evidence="2">Nucleotidyltransferase domain-containing protein</fullName>
    </submittedName>
</protein>
<dbReference type="PANTHER" id="PTHR43852:SF3">
    <property type="entry name" value="NUCLEOTIDYLTRANSFERASE"/>
    <property type="match status" value="1"/>
</dbReference>
<feature type="domain" description="Polymerase beta nucleotidyltransferase" evidence="1">
    <location>
        <begin position="5"/>
        <end position="95"/>
    </location>
</feature>
<dbReference type="PANTHER" id="PTHR43852">
    <property type="entry name" value="NUCLEOTIDYLTRANSFERASE"/>
    <property type="match status" value="1"/>
</dbReference>
<gene>
    <name evidence="2" type="ORF">GZ085_01595</name>
</gene>
<evidence type="ECO:0000259" key="1">
    <source>
        <dbReference type="Pfam" id="PF18765"/>
    </source>
</evidence>
<dbReference type="GO" id="GO:0016740">
    <property type="term" value="F:transferase activity"/>
    <property type="evidence" value="ECO:0007669"/>
    <property type="project" value="UniProtKB-KW"/>
</dbReference>
<evidence type="ECO:0000313" key="2">
    <source>
        <dbReference type="EMBL" id="NDP47086.1"/>
    </source>
</evidence>
<dbReference type="Pfam" id="PF18765">
    <property type="entry name" value="Polbeta"/>
    <property type="match status" value="1"/>
</dbReference>
<dbReference type="EMBL" id="JAAFGW010000012">
    <property type="protein sequence ID" value="NDP47086.1"/>
    <property type="molecule type" value="Genomic_DNA"/>
</dbReference>
<dbReference type="InterPro" id="IPR041633">
    <property type="entry name" value="Polbeta"/>
</dbReference>
<dbReference type="Proteomes" id="UP000483432">
    <property type="component" value="Unassembled WGS sequence"/>
</dbReference>
<sequence>MDLNNRIQQVLAQHGGIRMAILFGSLAKGCATPQSDLDLAIQMDAPLTAEAKMALIGELSQAIGRPVDLIDLRVAGEPLLGQILKHGARLLGSDSDYAELLKRHLFEEADFMPYRRRILAERRQAWIGK</sequence>
<accession>A0A7C9P2H2</accession>
<dbReference type="NCBIfam" id="NF047752">
    <property type="entry name" value="MntA_antitoxin"/>
    <property type="match status" value="1"/>
</dbReference>
<dbReference type="InterPro" id="IPR043519">
    <property type="entry name" value="NT_sf"/>
</dbReference>
<name>A0A7C9P2H2_9PROT</name>
<evidence type="ECO:0000313" key="3">
    <source>
        <dbReference type="Proteomes" id="UP000483432"/>
    </source>
</evidence>
<dbReference type="AlphaFoldDB" id="A0A7C9P2H2"/>
<dbReference type="Gene3D" id="3.30.460.10">
    <property type="entry name" value="Beta Polymerase, domain 2"/>
    <property type="match status" value="1"/>
</dbReference>
<dbReference type="SUPFAM" id="SSF81301">
    <property type="entry name" value="Nucleotidyltransferase"/>
    <property type="match status" value="1"/>
</dbReference>
<organism evidence="2 3">
    <name type="scientific">Sulfuriferula multivorans</name>
    <dbReference type="NCBI Taxonomy" id="1559896"/>
    <lineage>
        <taxon>Bacteria</taxon>
        <taxon>Pseudomonadati</taxon>
        <taxon>Pseudomonadota</taxon>
        <taxon>Betaproteobacteria</taxon>
        <taxon>Nitrosomonadales</taxon>
        <taxon>Sulfuricellaceae</taxon>
        <taxon>Sulfuriferula</taxon>
    </lineage>
</organism>